<dbReference type="Gene3D" id="1.10.472.10">
    <property type="entry name" value="Cyclin-like"/>
    <property type="match status" value="1"/>
</dbReference>
<comment type="caution">
    <text evidence="2">The sequence shown here is derived from an EMBL/GenBank/DDBJ whole genome shotgun (WGS) entry which is preliminary data.</text>
</comment>
<dbReference type="PANTHER" id="PTHR15615">
    <property type="match status" value="1"/>
</dbReference>
<gene>
    <name evidence="2" type="ORF">QR46_4516</name>
</gene>
<reference evidence="2 3" key="1">
    <citation type="journal article" date="2015" name="Mol. Biochem. Parasitol.">
        <title>Identification of polymorphic genes for use in assemblage B genotyping assays through comparative genomics of multiple assemblage B Giardia duodenalis isolates.</title>
        <authorList>
            <person name="Wielinga C."/>
            <person name="Thompson R.C."/>
            <person name="Monis P."/>
            <person name="Ryan U."/>
        </authorList>
    </citation>
    <scope>NUCLEOTIDE SEQUENCE [LARGE SCALE GENOMIC DNA]</scope>
    <source>
        <strain evidence="2 3">BAH15c1</strain>
    </source>
</reference>
<dbReference type="CDD" id="cd20540">
    <property type="entry name" value="CYCLIN_CCNY_like"/>
    <property type="match status" value="1"/>
</dbReference>
<dbReference type="Pfam" id="PF08613">
    <property type="entry name" value="Cyclin"/>
    <property type="match status" value="1"/>
</dbReference>
<sequence>MAVPALNLDIPNHKNNYMLPLDSPTSPHPNKTVDAVAVIFARVIQQNEQYLKSIHPNQPQYRCPKMISFFMMPDPELSLTANTAEFTQTTLDIVQARIKKFVHNFAYRTRMRNEALVGALVYLDRIVDASGVVVTRQNWLLVTVMCLITVQKMYDDFHYSLKDYARVVNIPQNVLARAEHSFLKLVKYDLVVSQQHYSRYRNYITAKYEDAALREAYLCSPMSTLNTFALSSVKDVADILGKTINAKGNATSGLQQEKNPMDDVAENSDSDDKAPADDPALQKTKLLGMEDPSNDKKESNKAILGGVALPEKKL</sequence>
<evidence type="ECO:0000313" key="3">
    <source>
        <dbReference type="Proteomes" id="UP000070089"/>
    </source>
</evidence>
<evidence type="ECO:0000256" key="1">
    <source>
        <dbReference type="SAM" id="MobiDB-lite"/>
    </source>
</evidence>
<dbReference type="OrthoDB" id="10249599at2759"/>
<dbReference type="EMBL" id="JXTI01000177">
    <property type="protein sequence ID" value="KWX11525.1"/>
    <property type="molecule type" value="Genomic_DNA"/>
</dbReference>
<dbReference type="AlphaFoldDB" id="A0A132NN56"/>
<accession>A0A132NN56</accession>
<dbReference type="Proteomes" id="UP000070089">
    <property type="component" value="Unassembled WGS sequence"/>
</dbReference>
<dbReference type="PANTHER" id="PTHR15615:SF108">
    <property type="entry name" value="PROTEIN CNPPD1"/>
    <property type="match status" value="1"/>
</dbReference>
<organism evidence="2 3">
    <name type="scientific">Giardia duodenalis assemblage B</name>
    <dbReference type="NCBI Taxonomy" id="1394984"/>
    <lineage>
        <taxon>Eukaryota</taxon>
        <taxon>Metamonada</taxon>
        <taxon>Diplomonadida</taxon>
        <taxon>Hexamitidae</taxon>
        <taxon>Giardiinae</taxon>
        <taxon>Giardia</taxon>
    </lineage>
</organism>
<evidence type="ECO:0000313" key="2">
    <source>
        <dbReference type="EMBL" id="KWX11525.1"/>
    </source>
</evidence>
<dbReference type="InterPro" id="IPR013922">
    <property type="entry name" value="Cyclin_PHO80-like"/>
</dbReference>
<proteinExistence type="predicted"/>
<dbReference type="SUPFAM" id="SSF47954">
    <property type="entry name" value="Cyclin-like"/>
    <property type="match status" value="1"/>
</dbReference>
<name>A0A132NN56_GIAIN</name>
<feature type="region of interest" description="Disordered" evidence="1">
    <location>
        <begin position="250"/>
        <end position="314"/>
    </location>
</feature>
<protein>
    <submittedName>
        <fullName evidence="2">Putative Cyclin 2 related protein</fullName>
    </submittedName>
</protein>
<dbReference type="VEuPathDB" id="GiardiaDB:QR46_4516"/>
<dbReference type="GO" id="GO:0019901">
    <property type="term" value="F:protein kinase binding"/>
    <property type="evidence" value="ECO:0007669"/>
    <property type="project" value="InterPro"/>
</dbReference>
<dbReference type="InterPro" id="IPR036915">
    <property type="entry name" value="Cyclin-like_sf"/>
</dbReference>